<dbReference type="Proteomes" id="UP000286594">
    <property type="component" value="Unassembled WGS sequence"/>
</dbReference>
<evidence type="ECO:0008006" key="5">
    <source>
        <dbReference type="Google" id="ProtNLM"/>
    </source>
</evidence>
<dbReference type="GO" id="GO:0003677">
    <property type="term" value="F:DNA binding"/>
    <property type="evidence" value="ECO:0007669"/>
    <property type="project" value="UniProtKB-KW"/>
</dbReference>
<protein>
    <recommendedName>
        <fullName evidence="5">DNA-binding protein</fullName>
    </recommendedName>
</protein>
<proteinExistence type="inferred from homology"/>
<organism evidence="3 4">
    <name type="scientific">Paenirhodobacter ferrireducens</name>
    <dbReference type="NCBI Taxonomy" id="1215032"/>
    <lineage>
        <taxon>Bacteria</taxon>
        <taxon>Pseudomonadati</taxon>
        <taxon>Pseudomonadota</taxon>
        <taxon>Alphaproteobacteria</taxon>
        <taxon>Rhodobacterales</taxon>
        <taxon>Rhodobacter group</taxon>
        <taxon>Paenirhodobacter</taxon>
    </lineage>
</organism>
<dbReference type="SUPFAM" id="SSF47729">
    <property type="entry name" value="IHF-like DNA-binding proteins"/>
    <property type="match status" value="1"/>
</dbReference>
<evidence type="ECO:0000256" key="2">
    <source>
        <dbReference type="ARBA" id="ARBA00023125"/>
    </source>
</evidence>
<dbReference type="InterPro" id="IPR000119">
    <property type="entry name" value="Hist_DNA-bd"/>
</dbReference>
<keyword evidence="4" id="KW-1185">Reference proteome</keyword>
<dbReference type="Gene3D" id="4.10.520.10">
    <property type="entry name" value="IHF-like DNA-binding proteins"/>
    <property type="match status" value="1"/>
</dbReference>
<dbReference type="AlphaFoldDB" id="A0A443LAX3"/>
<sequence>MSFGQEFMPRARKIPRSSAFGCWIGVFLHHTLTSNQLREAQMTSSMMQEFAEDDMPDDAAGTETGPTPAEEGGASLVLRKKDFVERVALAAGVKKGKVREITDAVLQVLGEALANGESLAIPPLGKLRVTKHAGKDGDLLQIKLKRIEAGGKKGEKTDEAPLAEAEE</sequence>
<accession>A0A443LAX3</accession>
<comment type="similarity">
    <text evidence="1">Belongs to the bacterial histone-like protein family.</text>
</comment>
<dbReference type="Pfam" id="PF00216">
    <property type="entry name" value="Bac_DNA_binding"/>
    <property type="match status" value="1"/>
</dbReference>
<comment type="caution">
    <text evidence="3">The sequence shown here is derived from an EMBL/GenBank/DDBJ whole genome shotgun (WGS) entry which is preliminary data.</text>
</comment>
<name>A0A443LAX3_9RHOB</name>
<dbReference type="InterPro" id="IPR010992">
    <property type="entry name" value="IHF-like_DNA-bd_dom_sf"/>
</dbReference>
<keyword evidence="2" id="KW-0238">DNA-binding</keyword>
<gene>
    <name evidence="3" type="ORF">EOW65_14220</name>
</gene>
<evidence type="ECO:0000313" key="3">
    <source>
        <dbReference type="EMBL" id="RWR46272.1"/>
    </source>
</evidence>
<evidence type="ECO:0000313" key="4">
    <source>
        <dbReference type="Proteomes" id="UP000286594"/>
    </source>
</evidence>
<dbReference type="EMBL" id="SAVB01000020">
    <property type="protein sequence ID" value="RWR46272.1"/>
    <property type="molecule type" value="Genomic_DNA"/>
</dbReference>
<reference evidence="3 4" key="1">
    <citation type="submission" date="2019-01" db="EMBL/GenBank/DDBJ databases">
        <title>Sinorhodobacter populi sp. nov. isolated from the symptomatic bark tissue of Populus euramericana canker.</title>
        <authorList>
            <person name="Xu G."/>
        </authorList>
    </citation>
    <scope>NUCLEOTIDE SEQUENCE [LARGE SCALE GENOMIC DNA]</scope>
    <source>
        <strain evidence="3 4">CCTCC AB2012026</strain>
    </source>
</reference>
<dbReference type="GO" id="GO:0030527">
    <property type="term" value="F:structural constituent of chromatin"/>
    <property type="evidence" value="ECO:0007669"/>
    <property type="project" value="InterPro"/>
</dbReference>
<evidence type="ECO:0000256" key="1">
    <source>
        <dbReference type="ARBA" id="ARBA00010529"/>
    </source>
</evidence>